<dbReference type="Gene3D" id="6.10.140.2220">
    <property type="match status" value="1"/>
</dbReference>
<evidence type="ECO:0000256" key="4">
    <source>
        <dbReference type="SAM" id="MobiDB-lite"/>
    </source>
</evidence>
<dbReference type="Gene3D" id="1.25.40.10">
    <property type="entry name" value="Tetratricopeptide repeat domain"/>
    <property type="match status" value="1"/>
</dbReference>
<evidence type="ECO:0000256" key="2">
    <source>
        <dbReference type="ARBA" id="ARBA00022679"/>
    </source>
</evidence>
<accession>A0ABQ8JME6</accession>
<dbReference type="InterPro" id="IPR001214">
    <property type="entry name" value="SET_dom"/>
</dbReference>
<organism evidence="6 7">
    <name type="scientific">Dermatophagoides pteronyssinus</name>
    <name type="common">European house dust mite</name>
    <dbReference type="NCBI Taxonomy" id="6956"/>
    <lineage>
        <taxon>Eukaryota</taxon>
        <taxon>Metazoa</taxon>
        <taxon>Ecdysozoa</taxon>
        <taxon>Arthropoda</taxon>
        <taxon>Chelicerata</taxon>
        <taxon>Arachnida</taxon>
        <taxon>Acari</taxon>
        <taxon>Acariformes</taxon>
        <taxon>Sarcoptiformes</taxon>
        <taxon>Astigmata</taxon>
        <taxon>Psoroptidia</taxon>
        <taxon>Analgoidea</taxon>
        <taxon>Pyroglyphidae</taxon>
        <taxon>Dermatophagoidinae</taxon>
        <taxon>Dermatophagoides</taxon>
    </lineage>
</organism>
<keyword evidence="3" id="KW-0949">S-adenosyl-L-methionine</keyword>
<evidence type="ECO:0000256" key="3">
    <source>
        <dbReference type="ARBA" id="ARBA00022691"/>
    </source>
</evidence>
<feature type="compositionally biased region" description="Basic and acidic residues" evidence="4">
    <location>
        <begin position="231"/>
        <end position="246"/>
    </location>
</feature>
<name>A0ABQ8JME6_DERPT</name>
<reference evidence="6 7" key="2">
    <citation type="journal article" date="2022" name="Mol. Biol. Evol.">
        <title>Comparative Genomics Reveals Insights into the Divergent Evolution of Astigmatic Mites and Household Pest Adaptations.</title>
        <authorList>
            <person name="Xiong Q."/>
            <person name="Wan A.T."/>
            <person name="Liu X."/>
            <person name="Fung C.S."/>
            <person name="Xiao X."/>
            <person name="Malainual N."/>
            <person name="Hou J."/>
            <person name="Wang L."/>
            <person name="Wang M."/>
            <person name="Yang K.Y."/>
            <person name="Cui Y."/>
            <person name="Leung E.L."/>
            <person name="Nong W."/>
            <person name="Shin S.K."/>
            <person name="Au S.W."/>
            <person name="Jeong K.Y."/>
            <person name="Chew F.T."/>
            <person name="Hui J.H."/>
            <person name="Leung T.F."/>
            <person name="Tungtrongchitr A."/>
            <person name="Zhong N."/>
            <person name="Liu Z."/>
            <person name="Tsui S.K."/>
        </authorList>
    </citation>
    <scope>NUCLEOTIDE SEQUENCE [LARGE SCALE GENOMIC DNA]</scope>
    <source>
        <strain evidence="6">Derp</strain>
    </source>
</reference>
<evidence type="ECO:0000256" key="1">
    <source>
        <dbReference type="ARBA" id="ARBA00022603"/>
    </source>
</evidence>
<dbReference type="InterPro" id="IPR052097">
    <property type="entry name" value="SET-MYND_domain_protein"/>
</dbReference>
<dbReference type="PANTHER" id="PTHR46165:SF2">
    <property type="entry name" value="SET AND MYND DOMAIN-CONTAINING PROTEIN 4"/>
    <property type="match status" value="1"/>
</dbReference>
<evidence type="ECO:0000259" key="5">
    <source>
        <dbReference type="PROSITE" id="PS50280"/>
    </source>
</evidence>
<dbReference type="Proteomes" id="UP000887458">
    <property type="component" value="Unassembled WGS sequence"/>
</dbReference>
<dbReference type="PROSITE" id="PS50280">
    <property type="entry name" value="SET"/>
    <property type="match status" value="1"/>
</dbReference>
<comment type="caution">
    <text evidence="6">The sequence shown here is derived from an EMBL/GenBank/DDBJ whole genome shotgun (WGS) entry which is preliminary data.</text>
</comment>
<dbReference type="Gene3D" id="1.10.220.160">
    <property type="match status" value="1"/>
</dbReference>
<proteinExistence type="predicted"/>
<evidence type="ECO:0000313" key="6">
    <source>
        <dbReference type="EMBL" id="KAH9423647.1"/>
    </source>
</evidence>
<dbReference type="Pfam" id="PF00856">
    <property type="entry name" value="SET"/>
    <property type="match status" value="1"/>
</dbReference>
<dbReference type="SUPFAM" id="SSF82199">
    <property type="entry name" value="SET domain"/>
    <property type="match status" value="2"/>
</dbReference>
<feature type="compositionally biased region" description="Polar residues" evidence="4">
    <location>
        <begin position="785"/>
        <end position="794"/>
    </location>
</feature>
<dbReference type="SMART" id="SM00317">
    <property type="entry name" value="SET"/>
    <property type="match status" value="1"/>
</dbReference>
<reference evidence="6 7" key="1">
    <citation type="journal article" date="2018" name="J. Allergy Clin. Immunol.">
        <title>High-quality assembly of Dermatophagoides pteronyssinus genome and transcriptome reveals a wide range of novel allergens.</title>
        <authorList>
            <person name="Liu X.Y."/>
            <person name="Yang K.Y."/>
            <person name="Wang M.Q."/>
            <person name="Kwok J.S."/>
            <person name="Zeng X."/>
            <person name="Yang Z."/>
            <person name="Xiao X.J."/>
            <person name="Lau C.P."/>
            <person name="Li Y."/>
            <person name="Huang Z.M."/>
            <person name="Ba J.G."/>
            <person name="Yim A.K."/>
            <person name="Ouyang C.Y."/>
            <person name="Ngai S.M."/>
            <person name="Chan T.F."/>
            <person name="Leung E.L."/>
            <person name="Liu L."/>
            <person name="Liu Z.G."/>
            <person name="Tsui S.K."/>
        </authorList>
    </citation>
    <scope>NUCLEOTIDE SEQUENCE [LARGE SCALE GENOMIC DNA]</scope>
    <source>
        <strain evidence="6">Derp</strain>
    </source>
</reference>
<keyword evidence="1" id="KW-0489">Methyltransferase</keyword>
<keyword evidence="7" id="KW-1185">Reference proteome</keyword>
<feature type="region of interest" description="Disordered" evidence="4">
    <location>
        <begin position="771"/>
        <end position="794"/>
    </location>
</feature>
<dbReference type="PANTHER" id="PTHR46165">
    <property type="entry name" value="SET AND MYND DOMAIN-CONTAINING PROTEIN 4"/>
    <property type="match status" value="1"/>
</dbReference>
<sequence length="794" mass="92310">MQTNTRNEIMEKLYKCNAYNELKTNKARIEYLLTNVIDFDQAKSVIKSTIDNTRQKNGKNLIMAKNCKIEADFYLQQVSLGNLDDRSKNLSRALKYYTRAILYMPILEDIKMAARLFARKCQVHLQLDENEAALYSIRIALDLFEKYGNNSIPSSIIFNYSILEVNCLKLLSRYVEAMESIDRMLNRMVESPESNNNNNDNEDSNTVSTEELLKMKKNIQQFGKNNNDNSKNQKNENEDKNDDDNGYRLDERVIIQQSPVVGRHFVALTDIPERRIILEEKPYSIVIEQDYLHKKCSNCYHELSYKFFPCLYCTEVVFCDHSCFEQSYQQYHRHECGILSILKALTSASVHVFRMMSRLTPIIAYQTENNNELKDYSIDDYLKEINQRLVPEKDKTMDEKIRAYKMSSILWDHNSKHSTWANVHHIVFGVETAIILDIVHNMSLEKNKEFMFNFMDTIIVDIRRIIFNVFGWHEYYDDWTLRGHIANCQCLVGSLINHSCVPNTNWEFKNGQIIFTTNRPIKKDEEITITYGPNKEMHYDRRQERLNHYFFACRCQACLTDARNGYALSCIHCNDGPVPFEVPLNNEPQLSGQCILCFKKYPDFQSNIDEYKKCLDHLRQISQIIPLHQDLILLDKAKEMARKLANLSIIPNPIVSRALLLFTNIVKICDKLLDYGEKLQLCLLVDSFLPGTFDDSAINQNDDDKLLENLNYWFESLADYIRFSERQPQNSSSLPNSVECKAWICLNNFKNRLDSILNGCKNMEKNFNITNGTSGGGTGTASSSKPKNGSYFQN</sequence>
<feature type="domain" description="SET" evidence="5">
    <location>
        <begin position="251"/>
        <end position="532"/>
    </location>
</feature>
<dbReference type="CDD" id="cd20071">
    <property type="entry name" value="SET_SMYD"/>
    <property type="match status" value="1"/>
</dbReference>
<dbReference type="InterPro" id="IPR046341">
    <property type="entry name" value="SET_dom_sf"/>
</dbReference>
<dbReference type="InterPro" id="IPR011990">
    <property type="entry name" value="TPR-like_helical_dom_sf"/>
</dbReference>
<protein>
    <submittedName>
        <fullName evidence="6">SET and MYND domain-containing protein 4</fullName>
    </submittedName>
</protein>
<gene>
    <name evidence="6" type="primary">SMYD4_2</name>
    <name evidence="6" type="ORF">DERP_005227</name>
</gene>
<dbReference type="EMBL" id="NJHN03000031">
    <property type="protein sequence ID" value="KAH9423647.1"/>
    <property type="molecule type" value="Genomic_DNA"/>
</dbReference>
<dbReference type="SUPFAM" id="SSF48452">
    <property type="entry name" value="TPR-like"/>
    <property type="match status" value="1"/>
</dbReference>
<keyword evidence="2" id="KW-0808">Transferase</keyword>
<evidence type="ECO:0000313" key="7">
    <source>
        <dbReference type="Proteomes" id="UP000887458"/>
    </source>
</evidence>
<dbReference type="Gene3D" id="2.170.270.10">
    <property type="entry name" value="SET domain"/>
    <property type="match status" value="1"/>
</dbReference>
<feature type="region of interest" description="Disordered" evidence="4">
    <location>
        <begin position="222"/>
        <end position="246"/>
    </location>
</feature>